<evidence type="ECO:0000313" key="1">
    <source>
        <dbReference type="EMBL" id="KAG5411520.1"/>
    </source>
</evidence>
<organism evidence="1 2">
    <name type="scientific">Brassica rapa subsp. trilocularis</name>
    <dbReference type="NCBI Taxonomy" id="1813537"/>
    <lineage>
        <taxon>Eukaryota</taxon>
        <taxon>Viridiplantae</taxon>
        <taxon>Streptophyta</taxon>
        <taxon>Embryophyta</taxon>
        <taxon>Tracheophyta</taxon>
        <taxon>Spermatophyta</taxon>
        <taxon>Magnoliopsida</taxon>
        <taxon>eudicotyledons</taxon>
        <taxon>Gunneridae</taxon>
        <taxon>Pentapetalae</taxon>
        <taxon>rosids</taxon>
        <taxon>malvids</taxon>
        <taxon>Brassicales</taxon>
        <taxon>Brassicaceae</taxon>
        <taxon>Brassiceae</taxon>
        <taxon>Brassica</taxon>
    </lineage>
</organism>
<accession>A0ABQ7NN73</accession>
<sequence>MPSFFFSKIHILLYHPHLPQVFTILPLQSIHQPPCTTNLKLLMHLKNDLQSFFFNSYELKTTSLYFLSIFIEKNSKILILKFLWFIEKLKLTILGGSLLFEIQDAWRRILCAKQFISLVETIKLDFFSRSVRPYDFWVSRLAVDDLHGNLLVNVHKFDFSWATYKLVVERLKYKSSQVSFAIEILNKKYFFLDDLHGSRPSDDIHVSRSGFYSEILVKPCLSWTTYRLVF</sequence>
<gene>
    <name evidence="1" type="primary">A02g510900.1_BraROA</name>
    <name evidence="1" type="ORF">IGI04_007839</name>
</gene>
<proteinExistence type="predicted"/>
<keyword evidence="2" id="KW-1185">Reference proteome</keyword>
<dbReference type="EMBL" id="JADBGQ010000002">
    <property type="protein sequence ID" value="KAG5411520.1"/>
    <property type="molecule type" value="Genomic_DNA"/>
</dbReference>
<comment type="caution">
    <text evidence="1">The sequence shown here is derived from an EMBL/GenBank/DDBJ whole genome shotgun (WGS) entry which is preliminary data.</text>
</comment>
<reference evidence="1 2" key="1">
    <citation type="submission" date="2021-03" db="EMBL/GenBank/DDBJ databases">
        <authorList>
            <person name="King G.J."/>
            <person name="Bancroft I."/>
            <person name="Baten A."/>
            <person name="Bloomfield J."/>
            <person name="Borpatragohain P."/>
            <person name="He Z."/>
            <person name="Irish N."/>
            <person name="Irwin J."/>
            <person name="Liu K."/>
            <person name="Mauleon R.P."/>
            <person name="Moore J."/>
            <person name="Morris R."/>
            <person name="Ostergaard L."/>
            <person name="Wang B."/>
            <person name="Wells R."/>
        </authorList>
    </citation>
    <scope>NUCLEOTIDE SEQUENCE [LARGE SCALE GENOMIC DNA]</scope>
    <source>
        <strain evidence="1">R-o-18</strain>
        <tissue evidence="1">Leaf</tissue>
    </source>
</reference>
<dbReference type="Proteomes" id="UP000823674">
    <property type="component" value="Chromosome A02"/>
</dbReference>
<evidence type="ECO:0000313" key="2">
    <source>
        <dbReference type="Proteomes" id="UP000823674"/>
    </source>
</evidence>
<protein>
    <submittedName>
        <fullName evidence="1">Uncharacterized protein</fullName>
    </submittedName>
</protein>
<name>A0ABQ7NN73_BRACM</name>